<reference evidence="1 2" key="1">
    <citation type="journal article" date="2016" name="Nat. Commun.">
        <title>Thousands of microbial genomes shed light on interconnected biogeochemical processes in an aquifer system.</title>
        <authorList>
            <person name="Anantharaman K."/>
            <person name="Brown C.T."/>
            <person name="Hug L.A."/>
            <person name="Sharon I."/>
            <person name="Castelle C.J."/>
            <person name="Probst A.J."/>
            <person name="Thomas B.C."/>
            <person name="Singh A."/>
            <person name="Wilkins M.J."/>
            <person name="Karaoz U."/>
            <person name="Brodie E.L."/>
            <person name="Williams K.H."/>
            <person name="Hubbard S.S."/>
            <person name="Banfield J.F."/>
        </authorList>
    </citation>
    <scope>NUCLEOTIDE SEQUENCE [LARGE SCALE GENOMIC DNA]</scope>
</reference>
<sequence>MTEFPDPKNLSCYGTARILVEQLGGPQIARIYKIQIHIISEEEPHEHAYVIPVDAKNSDTPLNDQGFLPEIKVGTVRRSGKDVTEEILETPWSQL</sequence>
<name>A0A1F8CJT6_9BACT</name>
<protein>
    <submittedName>
        <fullName evidence="1">Uncharacterized protein</fullName>
    </submittedName>
</protein>
<gene>
    <name evidence="1" type="ORF">A2210_02475</name>
</gene>
<dbReference type="STRING" id="1802532.A2210_02475"/>
<dbReference type="AlphaFoldDB" id="A0A1F8CJT6"/>
<proteinExistence type="predicted"/>
<comment type="caution">
    <text evidence="1">The sequence shown here is derived from an EMBL/GenBank/DDBJ whole genome shotgun (WGS) entry which is preliminary data.</text>
</comment>
<organism evidence="1 2">
    <name type="scientific">Candidatus Woesebacteria bacterium RIFOXYA1_FULL_40_18</name>
    <dbReference type="NCBI Taxonomy" id="1802532"/>
    <lineage>
        <taxon>Bacteria</taxon>
        <taxon>Candidatus Woeseibacteriota</taxon>
    </lineage>
</organism>
<accession>A0A1F8CJT6</accession>
<evidence type="ECO:0000313" key="1">
    <source>
        <dbReference type="EMBL" id="OGM76532.1"/>
    </source>
</evidence>
<dbReference type="EMBL" id="MGHS01000025">
    <property type="protein sequence ID" value="OGM76532.1"/>
    <property type="molecule type" value="Genomic_DNA"/>
</dbReference>
<evidence type="ECO:0000313" key="2">
    <source>
        <dbReference type="Proteomes" id="UP000177855"/>
    </source>
</evidence>
<dbReference type="Proteomes" id="UP000177855">
    <property type="component" value="Unassembled WGS sequence"/>
</dbReference>